<evidence type="ECO:0000256" key="9">
    <source>
        <dbReference type="SAM" id="MobiDB-lite"/>
    </source>
</evidence>
<evidence type="ECO:0000256" key="5">
    <source>
        <dbReference type="ARBA" id="ARBA00023040"/>
    </source>
</evidence>
<evidence type="ECO:0000256" key="2">
    <source>
        <dbReference type="ARBA" id="ARBA00007242"/>
    </source>
</evidence>
<keyword evidence="3" id="KW-0472">Membrane</keyword>
<dbReference type="Gene3D" id="3.30.450.20">
    <property type="entry name" value="PAS domain"/>
    <property type="match status" value="2"/>
</dbReference>
<comment type="similarity">
    <text evidence="2">Belongs to the G-protein coupled receptor 3 family.</text>
</comment>
<feature type="domain" description="GPR158/179 extracellular" evidence="11">
    <location>
        <begin position="795"/>
        <end position="895"/>
    </location>
</feature>
<dbReference type="GO" id="GO:0004930">
    <property type="term" value="F:G protein-coupled receptor activity"/>
    <property type="evidence" value="ECO:0007669"/>
    <property type="project" value="UniProtKB-KW"/>
</dbReference>
<evidence type="ECO:0000256" key="8">
    <source>
        <dbReference type="ARBA" id="ARBA00023224"/>
    </source>
</evidence>
<comment type="subcellular location">
    <subcellularLocation>
        <location evidence="1">Cell membrane</location>
        <topology evidence="1">Multi-pass membrane protein</topology>
    </subcellularLocation>
</comment>
<keyword evidence="8" id="KW-0807">Transducer</keyword>
<keyword evidence="5" id="KW-0297">G-protein coupled receptor</keyword>
<protein>
    <recommendedName>
        <fullName evidence="11">GPR158/179 extracellular domain-containing protein</fullName>
    </recommendedName>
</protein>
<keyword evidence="4 10" id="KW-0732">Signal</keyword>
<dbReference type="AlphaFoldDB" id="A0A814SGZ8"/>
<feature type="signal peptide" evidence="10">
    <location>
        <begin position="1"/>
        <end position="23"/>
    </location>
</feature>
<reference evidence="12" key="1">
    <citation type="submission" date="2021-02" db="EMBL/GenBank/DDBJ databases">
        <authorList>
            <person name="Nowell W R."/>
        </authorList>
    </citation>
    <scope>NUCLEOTIDE SEQUENCE</scope>
</reference>
<evidence type="ECO:0000259" key="11">
    <source>
        <dbReference type="Pfam" id="PF22572"/>
    </source>
</evidence>
<dbReference type="InterPro" id="IPR043458">
    <property type="entry name" value="GPR158/179"/>
</dbReference>
<comment type="caution">
    <text evidence="12">The sequence shown here is derived from an EMBL/GenBank/DDBJ whole genome shotgun (WGS) entry which is preliminary data.</text>
</comment>
<feature type="chain" id="PRO_5032685318" description="GPR158/179 extracellular domain-containing protein" evidence="10">
    <location>
        <begin position="24"/>
        <end position="961"/>
    </location>
</feature>
<dbReference type="InterPro" id="IPR054714">
    <property type="entry name" value="GPR158_179_extracellular"/>
</dbReference>
<feature type="region of interest" description="Disordered" evidence="9">
    <location>
        <begin position="250"/>
        <end position="297"/>
    </location>
</feature>
<proteinExistence type="inferred from homology"/>
<evidence type="ECO:0000256" key="7">
    <source>
        <dbReference type="ARBA" id="ARBA00023180"/>
    </source>
</evidence>
<evidence type="ECO:0000256" key="10">
    <source>
        <dbReference type="SAM" id="SignalP"/>
    </source>
</evidence>
<sequence length="961" mass="112206">MDLFVYNCISLLLCLLLFDKIDSQFEWISYDKIDEIMDKINSVNSDNCFEKQPNELVLPDETVYQKPSIEMLKRDIIMRNRSQLLHVRNIAHRNAILYSYLFQRLFDFEEPGLTYILLHNAADVTGGRGMLNGSGIFFDTNKYYPHWYKNFFNKTIPLFGPYAWRADDFYDAFNWKNEWTNQTIQQEDIGAGRFHQYTSRYNRGNEWYRKWLPDEKRNIKKKRNYNPTMKTKSSLLYFQLFFFVVEGHSSNSTMTSPNLTDDKNEKKAKSQRRLINENKNDTVHDNDIDDDDDDNDAMKKRKGVHTVQLLLAERMYKLYEMPQIFEFLGPPHPEDPLGPTIWTRPYFDCGRSNKWIISAVAPIVDIYPRHTAYRHFQSMRNLAVAVADADFIMMDINQCPETDQITVQSKQTNLFAGTDKCKPTTRCEPLFGFGFRRGGYQCLCQPGYRYPPYQDGPFKGYIIEKATQEEYVNNFDCIKVELYQLYPQYFLQSYFGLFPPRTRRSADYNSDLSNSSVYNNLSKNSRLPLLIDSVSKVNIITTLLATSSSIFESYIYPILALSCHFITKFLSSKQEDHIEKRRSKRATDEYPTRIASIMQLYNHLNYNPHICEFMTEDLLTMPGDVLHDADIQFESQARLALTLSHFLSSFYQIVNSDEDFPMRKAEVDLTDEQLIGEVLAAVASDHKVVGVGIFFDRGKFRNYRLPYFGPYAFRIENDINRKYAVVDWAGLPDGYENEIWFRTMKARWATNGDRSQLTEYWLKLFIRADYFGSALVPHESGFPLYFHAPELKHGQWFPPRFQCSQNHTLPRQWIVTYAVPFFGLDTLGINIEFKGVVRIDTYLSYLDINQCSMSHYVPNAFKGSDHCDYQSTLCEPIFGRGFLLGKYKCRCRPGYEYPFLDQNDFFLGDVLDTQWDILLSNTSRISSYDILKCRIAIASSIKPISFILLLSSISFAILLST</sequence>
<feature type="domain" description="GPR158/179 extracellular" evidence="11">
    <location>
        <begin position="342"/>
        <end position="448"/>
    </location>
</feature>
<dbReference type="Proteomes" id="UP000663855">
    <property type="component" value="Unassembled WGS sequence"/>
</dbReference>
<keyword evidence="3" id="KW-1003">Cell membrane</keyword>
<dbReference type="PANTHER" id="PTHR32546">
    <property type="entry name" value="G-PROTEIN COUPLED RECEPTOR 158-RELATED"/>
    <property type="match status" value="1"/>
</dbReference>
<evidence type="ECO:0000256" key="3">
    <source>
        <dbReference type="ARBA" id="ARBA00022475"/>
    </source>
</evidence>
<dbReference type="PANTHER" id="PTHR32546:SF25">
    <property type="entry name" value="MIP05539P"/>
    <property type="match status" value="1"/>
</dbReference>
<gene>
    <name evidence="12" type="ORF">CJN711_LOCUS9229</name>
</gene>
<evidence type="ECO:0000313" key="13">
    <source>
        <dbReference type="Proteomes" id="UP000663855"/>
    </source>
</evidence>
<evidence type="ECO:0000256" key="6">
    <source>
        <dbReference type="ARBA" id="ARBA00023170"/>
    </source>
</evidence>
<accession>A0A814SGZ8</accession>
<keyword evidence="6" id="KW-0675">Receptor</keyword>
<evidence type="ECO:0000313" key="12">
    <source>
        <dbReference type="EMBL" id="CAF1144799.1"/>
    </source>
</evidence>
<evidence type="ECO:0000256" key="4">
    <source>
        <dbReference type="ARBA" id="ARBA00022729"/>
    </source>
</evidence>
<dbReference type="EMBL" id="CAJNOV010003528">
    <property type="protein sequence ID" value="CAF1144799.1"/>
    <property type="molecule type" value="Genomic_DNA"/>
</dbReference>
<organism evidence="12 13">
    <name type="scientific">Rotaria magnacalcarata</name>
    <dbReference type="NCBI Taxonomy" id="392030"/>
    <lineage>
        <taxon>Eukaryota</taxon>
        <taxon>Metazoa</taxon>
        <taxon>Spiralia</taxon>
        <taxon>Gnathifera</taxon>
        <taxon>Rotifera</taxon>
        <taxon>Eurotatoria</taxon>
        <taxon>Bdelloidea</taxon>
        <taxon>Philodinida</taxon>
        <taxon>Philodinidae</taxon>
        <taxon>Rotaria</taxon>
    </lineage>
</organism>
<keyword evidence="7" id="KW-0325">Glycoprotein</keyword>
<dbReference type="GO" id="GO:0005886">
    <property type="term" value="C:plasma membrane"/>
    <property type="evidence" value="ECO:0007669"/>
    <property type="project" value="UniProtKB-SubCell"/>
</dbReference>
<dbReference type="Pfam" id="PF22572">
    <property type="entry name" value="GPR158_179_EC"/>
    <property type="match status" value="2"/>
</dbReference>
<feature type="compositionally biased region" description="Polar residues" evidence="9">
    <location>
        <begin position="250"/>
        <end position="259"/>
    </location>
</feature>
<feature type="compositionally biased region" description="Basic and acidic residues" evidence="9">
    <location>
        <begin position="260"/>
        <end position="286"/>
    </location>
</feature>
<name>A0A814SGZ8_9BILA</name>
<evidence type="ECO:0000256" key="1">
    <source>
        <dbReference type="ARBA" id="ARBA00004651"/>
    </source>
</evidence>